<evidence type="ECO:0000256" key="9">
    <source>
        <dbReference type="ARBA" id="ARBA00023136"/>
    </source>
</evidence>
<dbReference type="InterPro" id="IPR017896">
    <property type="entry name" value="4Fe4S_Fe-S-bd"/>
</dbReference>
<accession>A0AAU7L3C3</accession>
<dbReference type="InterPro" id="IPR003370">
    <property type="entry name" value="Chromate_transpt"/>
</dbReference>
<name>A0AAU7L3C3_9BURK</name>
<dbReference type="KEGG" id="achh:ABFG95_15940"/>
<dbReference type="PANTHER" id="PTHR43663:SF1">
    <property type="entry name" value="CHROMATE TRANSPORTER"/>
    <property type="match status" value="1"/>
</dbReference>
<protein>
    <submittedName>
        <fullName evidence="12">Chromate transporter</fullName>
    </submittedName>
</protein>
<feature type="transmembrane region" description="Helical" evidence="10">
    <location>
        <begin position="17"/>
        <end position="36"/>
    </location>
</feature>
<keyword evidence="9 10" id="KW-0472">Membrane</keyword>
<evidence type="ECO:0000256" key="4">
    <source>
        <dbReference type="ARBA" id="ARBA00022692"/>
    </source>
</evidence>
<evidence type="ECO:0000313" key="12">
    <source>
        <dbReference type="EMBL" id="XBO96379.1"/>
    </source>
</evidence>
<dbReference type="RefSeq" id="WP_348994760.1">
    <property type="nucleotide sequence ID" value="NZ_CP157584.1"/>
</dbReference>
<gene>
    <name evidence="12" type="ORF">ABFG95_15940</name>
</gene>
<dbReference type="InterPro" id="IPR052518">
    <property type="entry name" value="CHR_Transporter"/>
</dbReference>
<evidence type="ECO:0000256" key="6">
    <source>
        <dbReference type="ARBA" id="ARBA00022989"/>
    </source>
</evidence>
<evidence type="ECO:0000256" key="8">
    <source>
        <dbReference type="ARBA" id="ARBA00023014"/>
    </source>
</evidence>
<dbReference type="PANTHER" id="PTHR43663">
    <property type="entry name" value="CHROMATE TRANSPORT PROTEIN-RELATED"/>
    <property type="match status" value="1"/>
</dbReference>
<dbReference type="GO" id="GO:0051536">
    <property type="term" value="F:iron-sulfur cluster binding"/>
    <property type="evidence" value="ECO:0007669"/>
    <property type="project" value="UniProtKB-KW"/>
</dbReference>
<evidence type="ECO:0000259" key="11">
    <source>
        <dbReference type="PROSITE" id="PS51379"/>
    </source>
</evidence>
<comment type="similarity">
    <text evidence="2">Belongs to the chromate ion transporter (CHR) (TC 2.A.51) family.</text>
</comment>
<feature type="transmembrane region" description="Helical" evidence="10">
    <location>
        <begin position="83"/>
        <end position="107"/>
    </location>
</feature>
<reference evidence="12" key="1">
    <citation type="submission" date="2024-05" db="EMBL/GenBank/DDBJ databases">
        <title>Transcriptome analysis of the degradation process of organic nitrogen by two heterotrophic nitrifying and aerobic denitrifying bacteria, Achromobacter sp. HNDS-1 and Enterobacter sp. HNDS-6.</title>
        <authorList>
            <person name="Huang Y."/>
        </authorList>
    </citation>
    <scope>NUCLEOTIDE SEQUENCE</scope>
    <source>
        <strain evidence="12">HNDS-1</strain>
    </source>
</reference>
<dbReference type="EMBL" id="CP157584">
    <property type="protein sequence ID" value="XBO96379.1"/>
    <property type="molecule type" value="Genomic_DNA"/>
</dbReference>
<organism evidence="12">
    <name type="scientific">Achromobacter sp. HNDS-1</name>
    <dbReference type="NCBI Taxonomy" id="3151598"/>
    <lineage>
        <taxon>Bacteria</taxon>
        <taxon>Pseudomonadati</taxon>
        <taxon>Pseudomonadota</taxon>
        <taxon>Betaproteobacteria</taxon>
        <taxon>Burkholderiales</taxon>
        <taxon>Alcaligenaceae</taxon>
        <taxon>Achromobacter</taxon>
    </lineage>
</organism>
<keyword evidence="6 10" id="KW-1133">Transmembrane helix</keyword>
<dbReference type="PROSITE" id="PS51379">
    <property type="entry name" value="4FE4S_FER_2"/>
    <property type="match status" value="1"/>
</dbReference>
<keyword evidence="8" id="KW-0411">Iron-sulfur</keyword>
<keyword evidence="3" id="KW-1003">Cell membrane</keyword>
<evidence type="ECO:0000256" key="7">
    <source>
        <dbReference type="ARBA" id="ARBA00023004"/>
    </source>
</evidence>
<evidence type="ECO:0000256" key="10">
    <source>
        <dbReference type="SAM" id="Phobius"/>
    </source>
</evidence>
<feature type="domain" description="4Fe-4S ferredoxin-type" evidence="11">
    <location>
        <begin position="190"/>
        <end position="211"/>
    </location>
</feature>
<evidence type="ECO:0000256" key="2">
    <source>
        <dbReference type="ARBA" id="ARBA00005262"/>
    </source>
</evidence>
<dbReference type="GO" id="GO:0046872">
    <property type="term" value="F:metal ion binding"/>
    <property type="evidence" value="ECO:0007669"/>
    <property type="project" value="UniProtKB-KW"/>
</dbReference>
<dbReference type="GO" id="GO:0005886">
    <property type="term" value="C:plasma membrane"/>
    <property type="evidence" value="ECO:0007669"/>
    <property type="project" value="UniProtKB-SubCell"/>
</dbReference>
<dbReference type="InterPro" id="IPR017900">
    <property type="entry name" value="4Fe4S_Fe_S_CS"/>
</dbReference>
<keyword evidence="4 10" id="KW-0812">Transmembrane</keyword>
<evidence type="ECO:0000256" key="5">
    <source>
        <dbReference type="ARBA" id="ARBA00022723"/>
    </source>
</evidence>
<proteinExistence type="inferred from homology"/>
<comment type="subcellular location">
    <subcellularLocation>
        <location evidence="1">Cell membrane</location>
        <topology evidence="1">Multi-pass membrane protein</topology>
    </subcellularLocation>
</comment>
<sequence>MSSADPAVAAPPTLPQIFLAFAKVGLTSFGGGLSGWMMREFVQQRRWLSEADFLSGLALAQSFPGVNVVNLAIWIGFRLRGGAGALLGGLGITVPPMLVAIGAAALFATSMAQSQGLHVAMAGVAAAAVGVSLQTGLRAARRALQGWVPAAVMGVTFAAIFLLRLPLLWVVGAMAPLSIGIAYARLRRRERQPWTWPRCTTCSRCSRRCPS</sequence>
<evidence type="ECO:0000256" key="1">
    <source>
        <dbReference type="ARBA" id="ARBA00004651"/>
    </source>
</evidence>
<keyword evidence="5" id="KW-0479">Metal-binding</keyword>
<feature type="transmembrane region" description="Helical" evidence="10">
    <location>
        <begin position="157"/>
        <end position="184"/>
    </location>
</feature>
<dbReference type="GO" id="GO:0015109">
    <property type="term" value="F:chromate transmembrane transporter activity"/>
    <property type="evidence" value="ECO:0007669"/>
    <property type="project" value="InterPro"/>
</dbReference>
<evidence type="ECO:0000256" key="3">
    <source>
        <dbReference type="ARBA" id="ARBA00022475"/>
    </source>
</evidence>
<dbReference type="AlphaFoldDB" id="A0AAU7L3C3"/>
<dbReference type="PROSITE" id="PS00198">
    <property type="entry name" value="4FE4S_FER_1"/>
    <property type="match status" value="1"/>
</dbReference>
<feature type="transmembrane region" description="Helical" evidence="10">
    <location>
        <begin position="119"/>
        <end position="137"/>
    </location>
</feature>
<keyword evidence="7" id="KW-0408">Iron</keyword>
<dbReference type="Pfam" id="PF02417">
    <property type="entry name" value="Chromate_transp"/>
    <property type="match status" value="1"/>
</dbReference>